<feature type="binding site" evidence="8">
    <location>
        <position position="69"/>
    </location>
    <ligand>
        <name>(R)-pantoate</name>
        <dbReference type="ChEBI" id="CHEBI:15980"/>
    </ligand>
</feature>
<reference evidence="10" key="1">
    <citation type="journal article" date="2022" name="G3 (Bethesda)">
        <title>Unveiling the complete genome sequence of Alicyclobacillus acidoterrestris DSM 3922T, a taint-producing strain.</title>
        <authorList>
            <person name="Leonardo I.C."/>
            <person name="Barreto Crespo M.T."/>
            <person name="Gaspar F.B."/>
        </authorList>
    </citation>
    <scope>NUCLEOTIDE SEQUENCE [LARGE SCALE GENOMIC DNA]</scope>
    <source>
        <strain evidence="10">DSM 3922</strain>
    </source>
</reference>
<comment type="pathway">
    <text evidence="1 8">Cofactor biosynthesis; (R)-pantothenate biosynthesis; (R)-pantothenate from (R)-pantoate and beta-alanine: step 1/1.</text>
</comment>
<comment type="subcellular location">
    <subcellularLocation>
        <location evidence="8">Cytoplasm</location>
    </subcellularLocation>
</comment>
<dbReference type="SUPFAM" id="SSF52374">
    <property type="entry name" value="Nucleotidylyl transferase"/>
    <property type="match status" value="1"/>
</dbReference>
<dbReference type="AlphaFoldDB" id="T0BMG0"/>
<feature type="binding site" evidence="8">
    <location>
        <position position="185"/>
    </location>
    <ligand>
        <name>ATP</name>
        <dbReference type="ChEBI" id="CHEBI:30616"/>
    </ligand>
</feature>
<dbReference type="GO" id="GO:0004592">
    <property type="term" value="F:pantoate-beta-alanine ligase activity"/>
    <property type="evidence" value="ECO:0007669"/>
    <property type="project" value="UniProtKB-UniRule"/>
</dbReference>
<dbReference type="FunFam" id="3.40.50.620:FF:000013">
    <property type="entry name" value="Pantothenate synthetase"/>
    <property type="match status" value="1"/>
</dbReference>
<dbReference type="EMBL" id="CP080467">
    <property type="protein sequence ID" value="UNO49915.1"/>
    <property type="molecule type" value="Genomic_DNA"/>
</dbReference>
<sequence>MQQTETGQIQQIETIAQLRQVVKEARSQGKTIGLVPTMGYLHEGHLSLVQAAAERADFVVVSIFVNPLQFGPSEDLANYPRDLHHDLALLTTQGAAHVVFTPSVEEMYPQPMATRVELPELSGFLCGKTRPTHFQGVATVVSKLFHIVLPDFAFFGQKDGQQLAIIRRMVKDLNFPIEIVGVPTVREADGLAKSSRNVYLTPDERAHATVLYRTLCWARDQIATRKVTGSELAAGMRQRISEDGVARVDYAEVVSMDTLAPIDQIEGPVMLAVAAYFGKARLIDNMQLVVEHGRIVG</sequence>
<accession>T0BMG0</accession>
<keyword evidence="3 8" id="KW-0436">Ligase</keyword>
<dbReference type="PANTHER" id="PTHR21299:SF1">
    <property type="entry name" value="PANTOATE--BETA-ALANINE LIGASE"/>
    <property type="match status" value="1"/>
</dbReference>
<dbReference type="NCBIfam" id="TIGR00125">
    <property type="entry name" value="cyt_tran_rel"/>
    <property type="match status" value="1"/>
</dbReference>
<accession>A0A9E7CSN5</accession>
<keyword evidence="8" id="KW-0963">Cytoplasm</keyword>
<feature type="binding site" evidence="8">
    <location>
        <begin position="38"/>
        <end position="45"/>
    </location>
    <ligand>
        <name>ATP</name>
        <dbReference type="ChEBI" id="CHEBI:30616"/>
    </ligand>
</feature>
<dbReference type="EC" id="6.3.2.1" evidence="8"/>
<evidence type="ECO:0000256" key="6">
    <source>
        <dbReference type="ARBA" id="ARBA00022840"/>
    </source>
</evidence>
<keyword evidence="10" id="KW-1185">Reference proteome</keyword>
<dbReference type="FunFam" id="3.30.1300.10:FF:000001">
    <property type="entry name" value="Pantothenate synthetase"/>
    <property type="match status" value="1"/>
</dbReference>
<dbReference type="GO" id="GO:0015940">
    <property type="term" value="P:pantothenate biosynthetic process"/>
    <property type="evidence" value="ECO:0007669"/>
    <property type="project" value="UniProtKB-UniRule"/>
</dbReference>
<dbReference type="CDD" id="cd00560">
    <property type="entry name" value="PanC"/>
    <property type="match status" value="1"/>
</dbReference>
<dbReference type="Gene3D" id="3.40.50.620">
    <property type="entry name" value="HUPs"/>
    <property type="match status" value="1"/>
</dbReference>
<evidence type="ECO:0000256" key="2">
    <source>
        <dbReference type="ARBA" id="ARBA00009256"/>
    </source>
</evidence>
<comment type="catalytic activity">
    <reaction evidence="7 8">
        <text>(R)-pantoate + beta-alanine + ATP = (R)-pantothenate + AMP + diphosphate + H(+)</text>
        <dbReference type="Rhea" id="RHEA:10912"/>
        <dbReference type="ChEBI" id="CHEBI:15378"/>
        <dbReference type="ChEBI" id="CHEBI:15980"/>
        <dbReference type="ChEBI" id="CHEBI:29032"/>
        <dbReference type="ChEBI" id="CHEBI:30616"/>
        <dbReference type="ChEBI" id="CHEBI:33019"/>
        <dbReference type="ChEBI" id="CHEBI:57966"/>
        <dbReference type="ChEBI" id="CHEBI:456215"/>
        <dbReference type="EC" id="6.3.2.1"/>
    </reaction>
</comment>
<proteinExistence type="inferred from homology"/>
<dbReference type="GO" id="GO:0005829">
    <property type="term" value="C:cytosol"/>
    <property type="evidence" value="ECO:0007669"/>
    <property type="project" value="TreeGrafter"/>
</dbReference>
<dbReference type="InterPro" id="IPR014729">
    <property type="entry name" value="Rossmann-like_a/b/a_fold"/>
</dbReference>
<dbReference type="KEGG" id="aaco:K1I37_05275"/>
<keyword evidence="5 8" id="KW-0547">Nucleotide-binding</keyword>
<dbReference type="InterPro" id="IPR003721">
    <property type="entry name" value="Pantoate_ligase"/>
</dbReference>
<evidence type="ECO:0000313" key="9">
    <source>
        <dbReference type="EMBL" id="UNO49915.1"/>
    </source>
</evidence>
<dbReference type="GO" id="GO:0005524">
    <property type="term" value="F:ATP binding"/>
    <property type="evidence" value="ECO:0007669"/>
    <property type="project" value="UniProtKB-KW"/>
</dbReference>
<evidence type="ECO:0000256" key="8">
    <source>
        <dbReference type="HAMAP-Rule" id="MF_00158"/>
    </source>
</evidence>
<evidence type="ECO:0000256" key="4">
    <source>
        <dbReference type="ARBA" id="ARBA00022655"/>
    </source>
</evidence>
<feature type="binding site" evidence="8">
    <location>
        <begin position="193"/>
        <end position="196"/>
    </location>
    <ligand>
        <name>ATP</name>
        <dbReference type="ChEBI" id="CHEBI:30616"/>
    </ligand>
</feature>
<feature type="binding site" evidence="8">
    <location>
        <position position="69"/>
    </location>
    <ligand>
        <name>beta-alanine</name>
        <dbReference type="ChEBI" id="CHEBI:57966"/>
    </ligand>
</feature>
<dbReference type="InterPro" id="IPR004821">
    <property type="entry name" value="Cyt_trans-like"/>
</dbReference>
<protein>
    <recommendedName>
        <fullName evidence="8">Pantothenate synthetase</fullName>
        <shortName evidence="8">PS</shortName>
        <ecNumber evidence="8">6.3.2.1</ecNumber>
    </recommendedName>
    <alternativeName>
        <fullName evidence="8">Pantoate--beta-alanine ligase</fullName>
    </alternativeName>
    <alternativeName>
        <fullName evidence="8">Pantoate-activating enzyme</fullName>
    </alternativeName>
</protein>
<feature type="binding site" evidence="8">
    <location>
        <position position="162"/>
    </location>
    <ligand>
        <name>(R)-pantoate</name>
        <dbReference type="ChEBI" id="CHEBI:15980"/>
    </ligand>
</feature>
<dbReference type="RefSeq" id="WP_021296925.1">
    <property type="nucleotide sequence ID" value="NZ_AURB01000140.1"/>
</dbReference>
<dbReference type="NCBIfam" id="TIGR00018">
    <property type="entry name" value="panC"/>
    <property type="match status" value="1"/>
</dbReference>
<dbReference type="PANTHER" id="PTHR21299">
    <property type="entry name" value="CYTIDYLATE KINASE/PANTOATE-BETA-ALANINE LIGASE"/>
    <property type="match status" value="1"/>
</dbReference>
<name>T0BMG0_ALIAG</name>
<dbReference type="STRING" id="1356854.N007_09325"/>
<evidence type="ECO:0000256" key="1">
    <source>
        <dbReference type="ARBA" id="ARBA00004990"/>
    </source>
</evidence>
<comment type="function">
    <text evidence="8">Catalyzes the condensation of pantoate with beta-alanine in an ATP-dependent reaction via a pantoyl-adenylate intermediate.</text>
</comment>
<comment type="miscellaneous">
    <text evidence="8">The reaction proceeds by a bi uni uni bi ping pong mechanism.</text>
</comment>
<evidence type="ECO:0000256" key="3">
    <source>
        <dbReference type="ARBA" id="ARBA00022598"/>
    </source>
</evidence>
<comment type="subunit">
    <text evidence="8">Homodimer.</text>
</comment>
<dbReference type="Gene3D" id="3.30.1300.10">
    <property type="entry name" value="Pantoate-beta-alanine ligase, C-terminal domain"/>
    <property type="match status" value="1"/>
</dbReference>
<feature type="active site" description="Proton donor" evidence="8">
    <location>
        <position position="45"/>
    </location>
</feature>
<dbReference type="Proteomes" id="UP000829401">
    <property type="component" value="Chromosome"/>
</dbReference>
<dbReference type="eggNOG" id="COG0414">
    <property type="taxonomic scope" value="Bacteria"/>
</dbReference>
<evidence type="ECO:0000256" key="7">
    <source>
        <dbReference type="ARBA" id="ARBA00048258"/>
    </source>
</evidence>
<keyword evidence="4 8" id="KW-0566">Pantothenate biosynthesis</keyword>
<organism evidence="9 10">
    <name type="scientific">Alicyclobacillus acidoterrestris (strain ATCC 49025 / DSM 3922 / CIP 106132 / NCIMB 13137 / GD3B)</name>
    <dbReference type="NCBI Taxonomy" id="1356854"/>
    <lineage>
        <taxon>Bacteria</taxon>
        <taxon>Bacillati</taxon>
        <taxon>Bacillota</taxon>
        <taxon>Bacilli</taxon>
        <taxon>Bacillales</taxon>
        <taxon>Alicyclobacillaceae</taxon>
        <taxon>Alicyclobacillus</taxon>
    </lineage>
</organism>
<evidence type="ECO:0000313" key="10">
    <source>
        <dbReference type="Proteomes" id="UP000829401"/>
    </source>
</evidence>
<gene>
    <name evidence="8 9" type="primary">panC</name>
    <name evidence="9" type="ORF">K1I37_05275</name>
</gene>
<dbReference type="HAMAP" id="MF_00158">
    <property type="entry name" value="PanC"/>
    <property type="match status" value="1"/>
</dbReference>
<comment type="similarity">
    <text evidence="2 8">Belongs to the pantothenate synthetase family.</text>
</comment>
<evidence type="ECO:0000256" key="5">
    <source>
        <dbReference type="ARBA" id="ARBA00022741"/>
    </source>
</evidence>
<keyword evidence="6 8" id="KW-0067">ATP-binding</keyword>
<dbReference type="InterPro" id="IPR042176">
    <property type="entry name" value="Pantoate_ligase_C"/>
</dbReference>
<dbReference type="Pfam" id="PF02569">
    <property type="entry name" value="Pantoate_ligase"/>
    <property type="match status" value="1"/>
</dbReference>
<feature type="binding site" evidence="8">
    <location>
        <begin position="156"/>
        <end position="159"/>
    </location>
    <ligand>
        <name>ATP</name>
        <dbReference type="ChEBI" id="CHEBI:30616"/>
    </ligand>
</feature>